<accession>A0ABP8Y3Z6</accession>
<evidence type="ECO:0000256" key="6">
    <source>
        <dbReference type="RuleBase" id="RU362125"/>
    </source>
</evidence>
<evidence type="ECO:0000256" key="3">
    <source>
        <dbReference type="ARBA" id="ARBA00022630"/>
    </source>
</evidence>
<dbReference type="InterPro" id="IPR036250">
    <property type="entry name" value="AcylCo_DH-like_C"/>
</dbReference>
<dbReference type="InterPro" id="IPR037069">
    <property type="entry name" value="AcylCoA_DH/ox_N_sf"/>
</dbReference>
<dbReference type="InterPro" id="IPR009100">
    <property type="entry name" value="AcylCoA_DH/oxidase_NM_dom_sf"/>
</dbReference>
<dbReference type="Pfam" id="PF00441">
    <property type="entry name" value="Acyl-CoA_dh_1"/>
    <property type="match status" value="2"/>
</dbReference>
<evidence type="ECO:0000259" key="7">
    <source>
        <dbReference type="Pfam" id="PF00441"/>
    </source>
</evidence>
<dbReference type="EMBL" id="BAABKM010000005">
    <property type="protein sequence ID" value="GAA4719487.1"/>
    <property type="molecule type" value="Genomic_DNA"/>
</dbReference>
<dbReference type="Gene3D" id="1.20.140.10">
    <property type="entry name" value="Butyryl-CoA Dehydrogenase, subunit A, domain 3"/>
    <property type="match status" value="2"/>
</dbReference>
<evidence type="ECO:0000313" key="11">
    <source>
        <dbReference type="Proteomes" id="UP001499974"/>
    </source>
</evidence>
<evidence type="ECO:0000259" key="8">
    <source>
        <dbReference type="Pfam" id="PF02770"/>
    </source>
</evidence>
<feature type="domain" description="Acyl-CoA oxidase/dehydrogenase middle" evidence="8">
    <location>
        <begin position="432"/>
        <end position="516"/>
    </location>
</feature>
<keyword evidence="11" id="KW-1185">Reference proteome</keyword>
<organism evidence="10 11">
    <name type="scientific">Nocardioides conyzicola</name>
    <dbReference type="NCBI Taxonomy" id="1651781"/>
    <lineage>
        <taxon>Bacteria</taxon>
        <taxon>Bacillati</taxon>
        <taxon>Actinomycetota</taxon>
        <taxon>Actinomycetes</taxon>
        <taxon>Propionibacteriales</taxon>
        <taxon>Nocardioidaceae</taxon>
        <taxon>Nocardioides</taxon>
    </lineage>
</organism>
<dbReference type="SUPFAM" id="SSF56645">
    <property type="entry name" value="Acyl-CoA dehydrogenase NM domain-like"/>
    <property type="match status" value="2"/>
</dbReference>
<name>A0ABP8Y3Z6_9ACTN</name>
<sequence>MSIGISDEHVELAASLRKWAADLRGRELARAAETDADATFASVWEAGQEMGVATIALPESAGGGGGSVLDLAVALEACAHELVPGPLLGPAVASLVAPDVPADAIVGIGLSDVVWDVPSATHLLLADESGSWGVYPRDAVEATSSVGIDLSRRYGAVRVVDGAAGVAVPGLTADLLRRTAVTLAAAEAAGVARWCLATAVEYAKVREQFGQKIGAFQAVKHLCAEMLETAEAVTAAAWDVACVANGDDEQWAFAADVAVSIVFDGAVEVAKSCIQVLGGIGFTFEHDAHLYLRRALALRALVGDGDAAAERLVEAAVGGTRRRVELDLDGRDDEVRAEVRATVERIAALPEGERRAAFVETGYLTPHWPAPYGLGADAVTQVVIDQELARAELTRPDIVIAGWAVPTILEHGTEELRERFVRPSLLGDLTWCQLFSEPGAGSDLASLRTKATKVDGGWKLSGQKVWNSVAERADWGICLARTNPDVPKHKGISYFLVDMKNSPGIDVRPLREITGKALFNEVFLDEVFVPDEMVVGEVDDGWKLARTTLANERVAMASARLSKSTERAIDLAAAGVSSAQRVAVGHSIALATVCALLGVRATMRSLAGQGPGAESSVAKLLGVRNRQDGAELVVSLHGDAVLLEASDDVRADLWEMLNTRCLSIAGGTTQILRNVAGERILGLPR</sequence>
<evidence type="ECO:0000256" key="1">
    <source>
        <dbReference type="ARBA" id="ARBA00001974"/>
    </source>
</evidence>
<feature type="domain" description="Acyl-CoA dehydrogenase/oxidase N-terminal" evidence="9">
    <location>
        <begin position="7"/>
        <end position="84"/>
    </location>
</feature>
<dbReference type="InterPro" id="IPR052161">
    <property type="entry name" value="Mycobact_Acyl-CoA_DH"/>
</dbReference>
<dbReference type="Gene3D" id="2.40.110.10">
    <property type="entry name" value="Butyryl-CoA Dehydrogenase, subunit A, domain 2"/>
    <property type="match status" value="1"/>
</dbReference>
<feature type="domain" description="Acyl-CoA dehydrogenase/oxidase C-terminal" evidence="7">
    <location>
        <begin position="539"/>
        <end position="681"/>
    </location>
</feature>
<evidence type="ECO:0000256" key="5">
    <source>
        <dbReference type="ARBA" id="ARBA00023002"/>
    </source>
</evidence>
<dbReference type="PANTHER" id="PTHR43292:SF4">
    <property type="entry name" value="ACYL-COA DEHYDROGENASE FADE34"/>
    <property type="match status" value="1"/>
</dbReference>
<protein>
    <submittedName>
        <fullName evidence="10">Acyl-CoA dehydrogenase</fullName>
    </submittedName>
</protein>
<comment type="cofactor">
    <cofactor evidence="1 6">
        <name>FAD</name>
        <dbReference type="ChEBI" id="CHEBI:57692"/>
    </cofactor>
</comment>
<evidence type="ECO:0000256" key="4">
    <source>
        <dbReference type="ARBA" id="ARBA00022827"/>
    </source>
</evidence>
<feature type="domain" description="Acyl-CoA dehydrogenase/oxidase N-terminal" evidence="9">
    <location>
        <begin position="341"/>
        <end position="424"/>
    </location>
</feature>
<keyword evidence="5 6" id="KW-0560">Oxidoreductase</keyword>
<feature type="domain" description="Acyl-CoA dehydrogenase/oxidase C-terminal" evidence="7">
    <location>
        <begin position="184"/>
        <end position="310"/>
    </location>
</feature>
<comment type="similarity">
    <text evidence="2 6">Belongs to the acyl-CoA dehydrogenase family.</text>
</comment>
<dbReference type="InterPro" id="IPR013786">
    <property type="entry name" value="AcylCoA_DH/ox_N"/>
</dbReference>
<comment type="caution">
    <text evidence="10">The sequence shown here is derived from an EMBL/GenBank/DDBJ whole genome shotgun (WGS) entry which is preliminary data.</text>
</comment>
<evidence type="ECO:0000256" key="2">
    <source>
        <dbReference type="ARBA" id="ARBA00009347"/>
    </source>
</evidence>
<dbReference type="InterPro" id="IPR006091">
    <property type="entry name" value="Acyl-CoA_Oxase/DH_mid-dom"/>
</dbReference>
<dbReference type="Gene3D" id="1.10.540.10">
    <property type="entry name" value="Acyl-CoA dehydrogenase/oxidase, N-terminal domain"/>
    <property type="match status" value="2"/>
</dbReference>
<proteinExistence type="inferred from homology"/>
<keyword evidence="4 6" id="KW-0274">FAD</keyword>
<reference evidence="11" key="1">
    <citation type="journal article" date="2019" name="Int. J. Syst. Evol. Microbiol.">
        <title>The Global Catalogue of Microorganisms (GCM) 10K type strain sequencing project: providing services to taxonomists for standard genome sequencing and annotation.</title>
        <authorList>
            <consortium name="The Broad Institute Genomics Platform"/>
            <consortium name="The Broad Institute Genome Sequencing Center for Infectious Disease"/>
            <person name="Wu L."/>
            <person name="Ma J."/>
        </authorList>
    </citation>
    <scope>NUCLEOTIDE SEQUENCE [LARGE SCALE GENOMIC DNA]</scope>
    <source>
        <strain evidence="11">JCM 18531</strain>
    </source>
</reference>
<dbReference type="Proteomes" id="UP001499974">
    <property type="component" value="Unassembled WGS sequence"/>
</dbReference>
<keyword evidence="3 6" id="KW-0285">Flavoprotein</keyword>
<dbReference type="Pfam" id="PF02770">
    <property type="entry name" value="Acyl-CoA_dh_M"/>
    <property type="match status" value="1"/>
</dbReference>
<dbReference type="SUPFAM" id="SSF47203">
    <property type="entry name" value="Acyl-CoA dehydrogenase C-terminal domain-like"/>
    <property type="match status" value="2"/>
</dbReference>
<evidence type="ECO:0000313" key="10">
    <source>
        <dbReference type="EMBL" id="GAA4719487.1"/>
    </source>
</evidence>
<evidence type="ECO:0000259" key="9">
    <source>
        <dbReference type="Pfam" id="PF02771"/>
    </source>
</evidence>
<dbReference type="RefSeq" id="WP_345523910.1">
    <property type="nucleotide sequence ID" value="NZ_BAABKM010000005.1"/>
</dbReference>
<dbReference type="PANTHER" id="PTHR43292">
    <property type="entry name" value="ACYL-COA DEHYDROGENASE"/>
    <property type="match status" value="1"/>
</dbReference>
<dbReference type="Pfam" id="PF02771">
    <property type="entry name" value="Acyl-CoA_dh_N"/>
    <property type="match status" value="2"/>
</dbReference>
<dbReference type="InterPro" id="IPR046373">
    <property type="entry name" value="Acyl-CoA_Oxase/DH_mid-dom_sf"/>
</dbReference>
<dbReference type="InterPro" id="IPR009075">
    <property type="entry name" value="AcylCo_DH/oxidase_C"/>
</dbReference>
<gene>
    <name evidence="10" type="ORF">GCM10023349_44380</name>
</gene>